<dbReference type="InterPro" id="IPR003719">
    <property type="entry name" value="Phenazine_PhzF-like"/>
</dbReference>
<name>A0ABR3EYB9_9AGAR</name>
<evidence type="ECO:0000313" key="1">
    <source>
        <dbReference type="EMBL" id="KAL0567927.1"/>
    </source>
</evidence>
<comment type="caution">
    <text evidence="1">The sequence shown here is derived from an EMBL/GenBank/DDBJ whole genome shotgun (WGS) entry which is preliminary data.</text>
</comment>
<sequence>MSLELKYYVYDVFTTTQFRGNPVAIVHIPPSASLTREQKQLITKEFNFSETTFVHEDSETRSRSIYPTDIFSPYREIPFAGHPTVGTGFHLLSGHPDSEITLRIKAGDTLVKRVEGGGAVHLKVPVDFKVHPSLKVDNLLSYQAGLDPANDVKVKHSENVPIASIVKGMNFFLLELNSVDALGRMNRYPEVITVPTAHLGEWAGLASLGETSVMITYAYTVLAEDTSTTKIRSRMFSCAGFEDPATGSAASTLGAYLALKKGKGRWRFEITQGVEMGRKSDIVVVADIGDGNAVNSVQLQGSAIKVMEGMLTVAA</sequence>
<keyword evidence="2" id="KW-1185">Reference proteome</keyword>
<gene>
    <name evidence="1" type="ORF">V5O48_014069</name>
</gene>
<dbReference type="Pfam" id="PF02567">
    <property type="entry name" value="PhzC-PhzF"/>
    <property type="match status" value="1"/>
</dbReference>
<dbReference type="EMBL" id="JBAHYK010001460">
    <property type="protein sequence ID" value="KAL0567927.1"/>
    <property type="molecule type" value="Genomic_DNA"/>
</dbReference>
<protein>
    <submittedName>
        <fullName evidence="1">Uncharacterized protein</fullName>
    </submittedName>
</protein>
<accession>A0ABR3EYB9</accession>
<dbReference type="Proteomes" id="UP001465976">
    <property type="component" value="Unassembled WGS sequence"/>
</dbReference>
<dbReference type="NCBIfam" id="TIGR00654">
    <property type="entry name" value="PhzF_family"/>
    <property type="match status" value="1"/>
</dbReference>
<dbReference type="SUPFAM" id="SSF54506">
    <property type="entry name" value="Diaminopimelate epimerase-like"/>
    <property type="match status" value="1"/>
</dbReference>
<evidence type="ECO:0000313" key="2">
    <source>
        <dbReference type="Proteomes" id="UP001465976"/>
    </source>
</evidence>
<dbReference type="PIRSF" id="PIRSF016184">
    <property type="entry name" value="PhzC_PhzF"/>
    <property type="match status" value="1"/>
</dbReference>
<dbReference type="Gene3D" id="3.10.310.10">
    <property type="entry name" value="Diaminopimelate Epimerase, Chain A, domain 1"/>
    <property type="match status" value="2"/>
</dbReference>
<dbReference type="PANTHER" id="PTHR13774">
    <property type="entry name" value="PHENAZINE BIOSYNTHESIS PROTEIN"/>
    <property type="match status" value="1"/>
</dbReference>
<reference evidence="1 2" key="1">
    <citation type="submission" date="2024-02" db="EMBL/GenBank/DDBJ databases">
        <title>A draft genome for the cacao thread blight pathogen Marasmius crinis-equi.</title>
        <authorList>
            <person name="Cohen S.P."/>
            <person name="Baruah I.K."/>
            <person name="Amoako-Attah I."/>
            <person name="Bukari Y."/>
            <person name="Meinhardt L.W."/>
            <person name="Bailey B.A."/>
        </authorList>
    </citation>
    <scope>NUCLEOTIDE SEQUENCE [LARGE SCALE GENOMIC DNA]</scope>
    <source>
        <strain evidence="1 2">GH-76</strain>
    </source>
</reference>
<proteinExistence type="predicted"/>
<dbReference type="PANTHER" id="PTHR13774:SF32">
    <property type="entry name" value="ANTISENSE-ENHANCING SEQUENCE 1"/>
    <property type="match status" value="1"/>
</dbReference>
<organism evidence="1 2">
    <name type="scientific">Marasmius crinis-equi</name>
    <dbReference type="NCBI Taxonomy" id="585013"/>
    <lineage>
        <taxon>Eukaryota</taxon>
        <taxon>Fungi</taxon>
        <taxon>Dikarya</taxon>
        <taxon>Basidiomycota</taxon>
        <taxon>Agaricomycotina</taxon>
        <taxon>Agaricomycetes</taxon>
        <taxon>Agaricomycetidae</taxon>
        <taxon>Agaricales</taxon>
        <taxon>Marasmiineae</taxon>
        <taxon>Marasmiaceae</taxon>
        <taxon>Marasmius</taxon>
    </lineage>
</organism>